<evidence type="ECO:0000313" key="2">
    <source>
        <dbReference type="EMBL" id="SFJ96690.1"/>
    </source>
</evidence>
<accession>A0A1I3VNE9</accession>
<organism evidence="2 3">
    <name type="scientific">Celeribacter halophilus</name>
    <dbReference type="NCBI Taxonomy" id="576117"/>
    <lineage>
        <taxon>Bacteria</taxon>
        <taxon>Pseudomonadati</taxon>
        <taxon>Pseudomonadota</taxon>
        <taxon>Alphaproteobacteria</taxon>
        <taxon>Rhodobacterales</taxon>
        <taxon>Roseobacteraceae</taxon>
        <taxon>Celeribacter</taxon>
    </lineage>
</organism>
<dbReference type="Proteomes" id="UP000183299">
    <property type="component" value="Unassembled WGS sequence"/>
</dbReference>
<dbReference type="RefSeq" id="WP_066600893.1">
    <property type="nucleotide sequence ID" value="NZ_FORY01000016.1"/>
</dbReference>
<dbReference type="Gene3D" id="6.10.140.1310">
    <property type="match status" value="1"/>
</dbReference>
<dbReference type="AlphaFoldDB" id="A0A1I3VNE9"/>
<keyword evidence="3" id="KW-1185">Reference proteome</keyword>
<dbReference type="InterPro" id="IPR031893">
    <property type="entry name" value="Phage_tail_APC"/>
</dbReference>
<protein>
    <submittedName>
        <fullName evidence="2">Phage tail assembly chaperone protein</fullName>
    </submittedName>
</protein>
<proteinExistence type="predicted"/>
<dbReference type="STRING" id="576117.SAMN04488138_11673"/>
<dbReference type="GeneID" id="98666432"/>
<sequence length="79" mass="8711">MTVKISSFIREVEPPSDADLLASIRVKRDPLLAASDWTQMSDSPLSAEDKAAWAVYRQALRDITEAKDLSAVVWPDPPA</sequence>
<evidence type="ECO:0000313" key="3">
    <source>
        <dbReference type="Proteomes" id="UP000183299"/>
    </source>
</evidence>
<name>A0A1I3VNE9_9RHOB</name>
<reference evidence="2 3" key="1">
    <citation type="submission" date="2016-10" db="EMBL/GenBank/DDBJ databases">
        <authorList>
            <person name="de Groot N.N."/>
        </authorList>
    </citation>
    <scope>NUCLEOTIDE SEQUENCE [LARGE SCALE GENOMIC DNA]</scope>
    <source>
        <strain evidence="2 3">CGMCC 1.8891</strain>
    </source>
</reference>
<feature type="domain" description="Phage tail assembly chaperone-like" evidence="1">
    <location>
        <begin position="22"/>
        <end position="79"/>
    </location>
</feature>
<gene>
    <name evidence="2" type="ORF">SAMN04488138_11673</name>
</gene>
<dbReference type="OrthoDB" id="1685143at2"/>
<dbReference type="Pfam" id="PF16778">
    <property type="entry name" value="Phage_tail_APC"/>
    <property type="match status" value="1"/>
</dbReference>
<evidence type="ECO:0000259" key="1">
    <source>
        <dbReference type="Pfam" id="PF16778"/>
    </source>
</evidence>
<dbReference type="EMBL" id="FORY01000016">
    <property type="protein sequence ID" value="SFJ96690.1"/>
    <property type="molecule type" value="Genomic_DNA"/>
</dbReference>